<dbReference type="EMBL" id="KM009991">
    <property type="protein sequence ID" value="AIE47767.1"/>
    <property type="molecule type" value="Genomic_DNA"/>
</dbReference>
<name>A0A068LKF9_9ABAC</name>
<sequence>MGGCQLNAAQSAIFKKYCYSNFVVSLESSKWRMPRDEIMAIEVATRMQSENPLWGMLRLDRQTASGNASAARVVPQSTAMSYGLAQEKEVKSDRFLVAHIKATVEATLNTRVVDTVLECGMFLSQFGLYGASPDAYLLTENDVCVPVEIKCPLTYRDMDIEAVRRTFNTRKLRYRIKHTAFSVNKTGAPVFEVERCDPHYRQMQRQMYVMNAPMCVYVVKFANSYVVSAVMRDEMFCLRELDGEKRLFEMFVHRNMARRRYRVAAQRKLSLMQNGCDAERAGALADNGLYFDFGQLVCVFCARTFDIESTVEHVLSRHDYCGESNDAAPVDIAALVHKDYMHHSKRVESLRANYSDPSLADGGVFHDGTNMQTFCCGQAVAAAESIKHTTDCAYNLLLSAC</sequence>
<protein>
    <submittedName>
        <fullName evidence="1">Alkaline exonuclease</fullName>
    </submittedName>
</protein>
<dbReference type="PANTHER" id="PTHR46609">
    <property type="entry name" value="EXONUCLEASE, PHAGE-TYPE/RECB, C-TERMINAL DOMAIN-CONTAINING PROTEIN"/>
    <property type="match status" value="1"/>
</dbReference>
<dbReference type="InterPro" id="IPR011335">
    <property type="entry name" value="Restrct_endonuc-II-like"/>
</dbReference>
<organism evidence="1 2">
    <name type="scientific">Peridroma alphabaculovirus</name>
    <dbReference type="NCBI Taxonomy" id="1346829"/>
    <lineage>
        <taxon>Viruses</taxon>
        <taxon>Viruses incertae sedis</taxon>
        <taxon>Naldaviricetes</taxon>
        <taxon>Lefavirales</taxon>
        <taxon>Baculoviridae</taxon>
        <taxon>Alphabaculovirus</taxon>
    </lineage>
</organism>
<dbReference type="InterPro" id="IPR051703">
    <property type="entry name" value="NF-kappa-B_Signaling_Reg"/>
</dbReference>
<keyword evidence="1" id="KW-0269">Exonuclease</keyword>
<dbReference type="PANTHER" id="PTHR46609:SF8">
    <property type="entry name" value="YQAJ VIRAL RECOMBINASE DOMAIN-CONTAINING PROTEIN"/>
    <property type="match status" value="1"/>
</dbReference>
<dbReference type="InterPro" id="IPR011604">
    <property type="entry name" value="PDDEXK-like_dom_sf"/>
</dbReference>
<evidence type="ECO:0000313" key="1">
    <source>
        <dbReference type="EMBL" id="AIE47767.1"/>
    </source>
</evidence>
<proteinExistence type="predicted"/>
<evidence type="ECO:0000313" key="2">
    <source>
        <dbReference type="Proteomes" id="UP000203240"/>
    </source>
</evidence>
<dbReference type="GeneID" id="20003950"/>
<dbReference type="Gene3D" id="3.90.320.10">
    <property type="match status" value="1"/>
</dbReference>
<dbReference type="RefSeq" id="YP_009049862.1">
    <property type="nucleotide sequence ID" value="NC_024625.1"/>
</dbReference>
<keyword evidence="1" id="KW-0378">Hydrolase</keyword>
<reference evidence="1 2" key="1">
    <citation type="journal article" date="2015" name="Genome Announc.">
        <title>A Distinct Group II Alphabaculovirus Isolated from a Peridroma Species.</title>
        <authorList>
            <person name="Rohrmann G.F."/>
            <person name="Erlandson M.A."/>
            <person name="Theilmann D.A."/>
        </authorList>
    </citation>
    <scope>NUCLEOTIDE SEQUENCE [LARGE SCALE GENOMIC DNA]</scope>
    <source>
        <strain evidence="1">GR_167</strain>
    </source>
</reference>
<dbReference type="Proteomes" id="UP000203240">
    <property type="component" value="Segment"/>
</dbReference>
<gene>
    <name evidence="1" type="ORF">pesp036</name>
</gene>
<dbReference type="OrthoDB" id="9306at10239"/>
<dbReference type="GO" id="GO:0004527">
    <property type="term" value="F:exonuclease activity"/>
    <property type="evidence" value="ECO:0007669"/>
    <property type="project" value="UniProtKB-KW"/>
</dbReference>
<keyword evidence="2" id="KW-1185">Reference proteome</keyword>
<keyword evidence="1" id="KW-0540">Nuclease</keyword>
<accession>A0A068LKF9</accession>
<dbReference type="SUPFAM" id="SSF52980">
    <property type="entry name" value="Restriction endonuclease-like"/>
    <property type="match status" value="1"/>
</dbReference>